<gene>
    <name evidence="1" type="ORF">HYG85_09855</name>
</gene>
<evidence type="ECO:0000313" key="1">
    <source>
        <dbReference type="EMBL" id="QUH29213.1"/>
    </source>
</evidence>
<reference evidence="1 2" key="1">
    <citation type="submission" date="2020-07" db="EMBL/GenBank/DDBJ databases">
        <title>Vallitalea guaymasensis genome.</title>
        <authorList>
            <person name="Postec A."/>
        </authorList>
    </citation>
    <scope>NUCLEOTIDE SEQUENCE [LARGE SCALE GENOMIC DNA]</scope>
    <source>
        <strain evidence="1 2">Ra1766G1</strain>
    </source>
</reference>
<sequence length="101" mass="11842">MLNSIYETRTRLDEGYHISLTIPKEEYTVIYGNDINEQHATEIINDYLQHRDDDGEAHDIKIYDHEASNMIEIEAQLNYIGNEHTDYHKSPGKLFSKNTNE</sequence>
<proteinExistence type="predicted"/>
<name>A0A8J8SBX0_9FIRM</name>
<organism evidence="1 2">
    <name type="scientific">Vallitalea guaymasensis</name>
    <dbReference type="NCBI Taxonomy" id="1185412"/>
    <lineage>
        <taxon>Bacteria</taxon>
        <taxon>Bacillati</taxon>
        <taxon>Bacillota</taxon>
        <taxon>Clostridia</taxon>
        <taxon>Lachnospirales</taxon>
        <taxon>Vallitaleaceae</taxon>
        <taxon>Vallitalea</taxon>
    </lineage>
</organism>
<protein>
    <submittedName>
        <fullName evidence="1">Uncharacterized protein</fullName>
    </submittedName>
</protein>
<dbReference type="KEGG" id="vgu:HYG85_09855"/>
<dbReference type="EMBL" id="CP058561">
    <property type="protein sequence ID" value="QUH29213.1"/>
    <property type="molecule type" value="Genomic_DNA"/>
</dbReference>
<evidence type="ECO:0000313" key="2">
    <source>
        <dbReference type="Proteomes" id="UP000677305"/>
    </source>
</evidence>
<dbReference type="Proteomes" id="UP000677305">
    <property type="component" value="Chromosome"/>
</dbReference>
<accession>A0A8J8SBX0</accession>
<keyword evidence="2" id="KW-1185">Reference proteome</keyword>
<dbReference type="AlphaFoldDB" id="A0A8J8SBX0"/>
<dbReference type="RefSeq" id="WP_212693329.1">
    <property type="nucleotide sequence ID" value="NZ_CP058561.1"/>
</dbReference>